<dbReference type="InterPro" id="IPR018037">
    <property type="entry name" value="FixH_proteobacterial"/>
</dbReference>
<accession>A0A4V4U8Z8</accession>
<evidence type="ECO:0000313" key="2">
    <source>
        <dbReference type="Proteomes" id="UP000309389"/>
    </source>
</evidence>
<evidence type="ECO:0008006" key="3">
    <source>
        <dbReference type="Google" id="ProtNLM"/>
    </source>
</evidence>
<organism evidence="1 2">
    <name type="scientific">Alteraurantiacibacter aquimixticola</name>
    <dbReference type="NCBI Taxonomy" id="2489173"/>
    <lineage>
        <taxon>Bacteria</taxon>
        <taxon>Pseudomonadati</taxon>
        <taxon>Pseudomonadota</taxon>
        <taxon>Alphaproteobacteria</taxon>
        <taxon>Sphingomonadales</taxon>
        <taxon>Erythrobacteraceae</taxon>
        <taxon>Alteraurantiacibacter</taxon>
    </lineage>
</organism>
<comment type="caution">
    <text evidence="1">The sequence shown here is derived from an EMBL/GenBank/DDBJ whole genome shotgun (WGS) entry which is preliminary data.</text>
</comment>
<dbReference type="OrthoDB" id="1495896at2"/>
<dbReference type="Pfam" id="PF05751">
    <property type="entry name" value="FixH"/>
    <property type="match status" value="1"/>
</dbReference>
<protein>
    <recommendedName>
        <fullName evidence="3">Nitrogen fixation protein FixH</fullName>
    </recommendedName>
</protein>
<proteinExistence type="predicted"/>
<dbReference type="EMBL" id="SSHH01000001">
    <property type="protein sequence ID" value="TIX51987.1"/>
    <property type="molecule type" value="Genomic_DNA"/>
</dbReference>
<gene>
    <name evidence="1" type="ORF">E5222_06030</name>
</gene>
<sequence>MERRFTGWHMAAMMVAFFGVVIAVNVTMARIAIGSFGGVVVENSYVASQEFNGWLKQAEEQSKLGWDVSTTRDEMGLVHVDVTGAPDALAVTANARHPLGSQPDRPLTFARVSEGHYVATEPLPGGRWILRLQLAAGSDQWRSEDELP</sequence>
<dbReference type="Proteomes" id="UP000309389">
    <property type="component" value="Unassembled WGS sequence"/>
</dbReference>
<dbReference type="PIRSF" id="PIRSF011386">
    <property type="entry name" value="FixH"/>
    <property type="match status" value="1"/>
</dbReference>
<name>A0A4V4U8Z8_9SPHN</name>
<evidence type="ECO:0000313" key="1">
    <source>
        <dbReference type="EMBL" id="TIX51987.1"/>
    </source>
</evidence>
<dbReference type="AlphaFoldDB" id="A0A4V4U8Z8"/>
<dbReference type="InterPro" id="IPR008620">
    <property type="entry name" value="FixH"/>
</dbReference>
<keyword evidence="2" id="KW-1185">Reference proteome</keyword>
<dbReference type="RefSeq" id="WP_136692773.1">
    <property type="nucleotide sequence ID" value="NZ_SSHH01000001.1"/>
</dbReference>
<reference evidence="1 2" key="1">
    <citation type="submission" date="2019-04" db="EMBL/GenBank/DDBJ databases">
        <title>Altererythrobacter aquimixticola sp. nov., isolated from sediment of junction between the ocean and a freshwater spring.</title>
        <authorList>
            <person name="Yoon J.-H."/>
        </authorList>
    </citation>
    <scope>NUCLEOTIDE SEQUENCE [LARGE SCALE GENOMIC DNA]</scope>
    <source>
        <strain evidence="1 2">SSKS-13</strain>
    </source>
</reference>